<name>A0ACB5STN6_AMBMO</name>
<proteinExistence type="predicted"/>
<comment type="caution">
    <text evidence="1">The sequence shown here is derived from an EMBL/GenBank/DDBJ whole genome shotgun (WGS) entry which is preliminary data.</text>
</comment>
<keyword evidence="2" id="KW-1185">Reference proteome</keyword>
<reference evidence="1" key="1">
    <citation type="submission" date="2023-04" db="EMBL/GenBank/DDBJ databases">
        <title>Ambrosiozyma monospora NBRC 10751.</title>
        <authorList>
            <person name="Ichikawa N."/>
            <person name="Sato H."/>
            <person name="Tonouchi N."/>
        </authorList>
    </citation>
    <scope>NUCLEOTIDE SEQUENCE</scope>
    <source>
        <strain evidence="1">NBRC 10751</strain>
    </source>
</reference>
<protein>
    <submittedName>
        <fullName evidence="1">Unnamed protein product</fullName>
    </submittedName>
</protein>
<evidence type="ECO:0000313" key="2">
    <source>
        <dbReference type="Proteomes" id="UP001165064"/>
    </source>
</evidence>
<gene>
    <name evidence="1" type="ORF">Amon02_000108000</name>
</gene>
<sequence>MDDMKDSVRTFYWSGDSINMSFAITALKMVSDHKYGEYDIVNFNKFSVPNEFERIMFAVKILQNSKADDEEIELAITKFRKEFNFFTLTYGQQGELLGQKLLNDKHIFDSSSLINATILTAHIQYSSMLYKSSPISTEFNQLL</sequence>
<accession>A0ACB5STN6</accession>
<organism evidence="1 2">
    <name type="scientific">Ambrosiozyma monospora</name>
    <name type="common">Yeast</name>
    <name type="synonym">Endomycopsis monosporus</name>
    <dbReference type="NCBI Taxonomy" id="43982"/>
    <lineage>
        <taxon>Eukaryota</taxon>
        <taxon>Fungi</taxon>
        <taxon>Dikarya</taxon>
        <taxon>Ascomycota</taxon>
        <taxon>Saccharomycotina</taxon>
        <taxon>Pichiomycetes</taxon>
        <taxon>Pichiales</taxon>
        <taxon>Pichiaceae</taxon>
        <taxon>Ambrosiozyma</taxon>
    </lineage>
</organism>
<dbReference type="Proteomes" id="UP001165064">
    <property type="component" value="Unassembled WGS sequence"/>
</dbReference>
<dbReference type="EMBL" id="BSXS01000481">
    <property type="protein sequence ID" value="GME72670.1"/>
    <property type="molecule type" value="Genomic_DNA"/>
</dbReference>
<evidence type="ECO:0000313" key="1">
    <source>
        <dbReference type="EMBL" id="GME72670.1"/>
    </source>
</evidence>